<sequence>MLDGCRELSGAPPIRFVAGMGLNATCGNPGDKVDALDAIAVAGTRGGVGQQGDLSSARRDMRWWIRQRGRVTAVYPRDQRNGPALH</sequence>
<dbReference type="Proteomes" id="UP000050343">
    <property type="component" value="Unassembled WGS sequence"/>
</dbReference>
<proteinExistence type="predicted"/>
<name>A0A1V9GZR3_9XANT</name>
<accession>A0A1V9GZR3</accession>
<evidence type="ECO:0000313" key="2">
    <source>
        <dbReference type="Proteomes" id="UP000050343"/>
    </source>
</evidence>
<dbReference type="EMBL" id="JPUO02000191">
    <property type="protein sequence ID" value="OQP76057.1"/>
    <property type="molecule type" value="Genomic_DNA"/>
</dbReference>
<organism evidence="1 2">
    <name type="scientific">Xanthomonas phaseoli pv. syngonii LMG 9055</name>
    <dbReference type="NCBI Taxonomy" id="1437878"/>
    <lineage>
        <taxon>Bacteria</taxon>
        <taxon>Pseudomonadati</taxon>
        <taxon>Pseudomonadota</taxon>
        <taxon>Gammaproteobacteria</taxon>
        <taxon>Lysobacterales</taxon>
        <taxon>Lysobacteraceae</taxon>
        <taxon>Xanthomonas</taxon>
    </lineage>
</organism>
<protein>
    <submittedName>
        <fullName evidence="1">Uncharacterized protein</fullName>
    </submittedName>
</protein>
<dbReference type="AlphaFoldDB" id="A0A1V9GZR3"/>
<reference evidence="1 2" key="1">
    <citation type="journal article" date="2016" name="Plant Pathol.">
        <title>Genetic characterization of strains named as Xanthomonas axonopodis pv. dieffenbachiae leads to a taxonomic revision of the X. axonopodis species complex.</title>
        <authorList>
            <person name="Constantin E.C."/>
            <person name="Cleenwerck I."/>
            <person name="Maes M."/>
            <person name="Baeyen S."/>
            <person name="Van Malderghem C."/>
            <person name="De Vos P."/>
            <person name="Cottyn B."/>
        </authorList>
    </citation>
    <scope>NUCLEOTIDE SEQUENCE [LARGE SCALE GENOMIC DNA]</scope>
    <source>
        <strain evidence="2">LMG9055</strain>
    </source>
</reference>
<comment type="caution">
    <text evidence="1">The sequence shown here is derived from an EMBL/GenBank/DDBJ whole genome shotgun (WGS) entry which is preliminary data.</text>
</comment>
<gene>
    <name evidence="1" type="ORF">IA54_009690</name>
</gene>
<evidence type="ECO:0000313" key="1">
    <source>
        <dbReference type="EMBL" id="OQP76057.1"/>
    </source>
</evidence>
<reference evidence="1 2" key="2">
    <citation type="journal article" date="2017" name="Plant Pathol.">
        <title>Pathogenicity and virulence gene content of Xanthomonas strains infecting Araceae, formerly known as Xanthomonas axonopodis pv. dieffenbachiae.</title>
        <authorList>
            <person name="Constantin E.C."/>
            <person name="Haegeman A."/>
            <person name="Van Vaerenbergh J."/>
            <person name="Baeyen S."/>
            <person name="Van Malderghem C."/>
            <person name="Maes M."/>
            <person name="Cottyn B."/>
        </authorList>
    </citation>
    <scope>NUCLEOTIDE SEQUENCE [LARGE SCALE GENOMIC DNA]</scope>
    <source>
        <strain evidence="2">LMG9055</strain>
    </source>
</reference>